<evidence type="ECO:0000256" key="3">
    <source>
        <dbReference type="ARBA" id="ARBA00007879"/>
    </source>
</evidence>
<evidence type="ECO:0000256" key="15">
    <source>
        <dbReference type="SAM" id="MobiDB-lite"/>
    </source>
</evidence>
<comment type="catalytic activity">
    <reaction evidence="12">
        <text>an N(6)-methyl-2'-deoxyadenosine in DNA + 2-oxoglutarate + O2 = a 2'-deoxyadenosine in DNA + formaldehyde + succinate + CO2</text>
        <dbReference type="Rhea" id="RHEA:49524"/>
        <dbReference type="Rhea" id="RHEA-COMP:12418"/>
        <dbReference type="Rhea" id="RHEA-COMP:12419"/>
        <dbReference type="ChEBI" id="CHEBI:15379"/>
        <dbReference type="ChEBI" id="CHEBI:16526"/>
        <dbReference type="ChEBI" id="CHEBI:16810"/>
        <dbReference type="ChEBI" id="CHEBI:16842"/>
        <dbReference type="ChEBI" id="CHEBI:30031"/>
        <dbReference type="ChEBI" id="CHEBI:90615"/>
        <dbReference type="ChEBI" id="CHEBI:90616"/>
        <dbReference type="EC" id="1.14.11.51"/>
    </reaction>
    <physiologicalReaction direction="left-to-right" evidence="12">
        <dbReference type="Rhea" id="RHEA:49525"/>
    </physiologicalReaction>
</comment>
<keyword evidence="18" id="KW-1185">Reference proteome</keyword>
<evidence type="ECO:0000256" key="1">
    <source>
        <dbReference type="ARBA" id="ARBA00004123"/>
    </source>
</evidence>
<dbReference type="InterPro" id="IPR005123">
    <property type="entry name" value="Oxoglu/Fe-dep_dioxygenase_dom"/>
</dbReference>
<dbReference type="EMBL" id="BDDD01000199">
    <property type="protein sequence ID" value="GAV61413.1"/>
    <property type="molecule type" value="Genomic_DNA"/>
</dbReference>
<dbReference type="GO" id="GO:0035513">
    <property type="term" value="P:oxidative RNA demethylation"/>
    <property type="evidence" value="ECO:0007669"/>
    <property type="project" value="TreeGrafter"/>
</dbReference>
<evidence type="ECO:0000313" key="18">
    <source>
        <dbReference type="Proteomes" id="UP000187406"/>
    </source>
</evidence>
<evidence type="ECO:0000313" key="17">
    <source>
        <dbReference type="EMBL" id="GAV61413.1"/>
    </source>
</evidence>
<feature type="domain" description="Fe2OG dioxygenase" evidence="16">
    <location>
        <begin position="359"/>
        <end position="469"/>
    </location>
</feature>
<accession>A0A1Q3B0S6</accession>
<evidence type="ECO:0000256" key="10">
    <source>
        <dbReference type="ARBA" id="ARBA00023204"/>
    </source>
</evidence>
<dbReference type="InParanoid" id="A0A1Q3B0S6"/>
<evidence type="ECO:0000256" key="9">
    <source>
        <dbReference type="ARBA" id="ARBA00023004"/>
    </source>
</evidence>
<dbReference type="GO" id="GO:0141131">
    <property type="term" value="F:DNA N6-methyladenine demethylase activity"/>
    <property type="evidence" value="ECO:0007669"/>
    <property type="project" value="UniProtKB-EC"/>
</dbReference>
<sequence>MDRGRGRNTGAYSDFRGRSPYRGSRHSSHRNNPEGADRSFANDNFDRGNGMFLGRGNNSRNMSSRSVSKNSNRNSPQGYMYQQKKPVADGEDGFSQSGKARDPRNSGETSPKQRGWFADLDLSNAADLLSLSTKMGQIGKAHIAGSEDSAVLCVDSFREVNNTSVKDASGFTSEYGISDQPSEKVIEKKEGIKDSGQPENVKVTEPFDICLPKSGNLITLKPSLLAMNREKRREITSNLEEEKGIILRPGMVLLRNYLSMSDQAKIVKQCRDLGLGLGGFYQPGYQDGAKLHLKMMCLGKNWDPESGRYGDHRLIDGAKPPIIPPAFSLLVVKAIKDSHALIERDSKRNNAVNILPWVSPNICIVNFYSESGNLGLHQDKDESRESLDKGLPVVSFSLGDSAEFLYGDQRNANEAQKIELKSGDVLIFGGKSRHIFHGVTAILPKTAPKSLLEETNLRPGRLNLTFREY</sequence>
<comment type="caution">
    <text evidence="17">The sequence shown here is derived from an EMBL/GenBank/DDBJ whole genome shotgun (WGS) entry which is preliminary data.</text>
</comment>
<dbReference type="GO" id="GO:0035515">
    <property type="term" value="F:oxidative RNA demethylase activity"/>
    <property type="evidence" value="ECO:0007669"/>
    <property type="project" value="TreeGrafter"/>
</dbReference>
<dbReference type="Pfam" id="PF13532">
    <property type="entry name" value="2OG-FeII_Oxy_2"/>
    <property type="match status" value="1"/>
</dbReference>
<keyword evidence="7" id="KW-0223">Dioxygenase</keyword>
<dbReference type="InterPro" id="IPR037151">
    <property type="entry name" value="AlkB-like_sf"/>
</dbReference>
<feature type="binding site" evidence="14">
    <location>
        <position position="437"/>
    </location>
    <ligand>
        <name>Fe cation</name>
        <dbReference type="ChEBI" id="CHEBI:24875"/>
        <note>catalytic</note>
    </ligand>
</feature>
<evidence type="ECO:0000256" key="2">
    <source>
        <dbReference type="ARBA" id="ARBA00004496"/>
    </source>
</evidence>
<evidence type="ECO:0000256" key="6">
    <source>
        <dbReference type="ARBA" id="ARBA00022763"/>
    </source>
</evidence>
<dbReference type="EC" id="1.14.11.51" evidence="13"/>
<reference evidence="18" key="1">
    <citation type="submission" date="2016-04" db="EMBL/GenBank/DDBJ databases">
        <title>Cephalotus genome sequencing.</title>
        <authorList>
            <person name="Fukushima K."/>
            <person name="Hasebe M."/>
            <person name="Fang X."/>
        </authorList>
    </citation>
    <scope>NUCLEOTIDE SEQUENCE [LARGE SCALE GENOMIC DNA]</scope>
    <source>
        <strain evidence="18">cv. St1</strain>
    </source>
</reference>
<dbReference type="PANTHER" id="PTHR16557">
    <property type="entry name" value="ALKYLATED DNA REPAIR PROTEIN ALKB-RELATED"/>
    <property type="match status" value="1"/>
</dbReference>
<dbReference type="FunFam" id="2.60.120.590:FF:000013">
    <property type="entry name" value="2-oxoglutarate-dependent dioxygenase family protein"/>
    <property type="match status" value="1"/>
</dbReference>
<dbReference type="GO" id="GO:0005737">
    <property type="term" value="C:cytoplasm"/>
    <property type="evidence" value="ECO:0007669"/>
    <property type="project" value="UniProtKB-SubCell"/>
</dbReference>
<gene>
    <name evidence="17" type="ORF">CFOL_v3_04940</name>
</gene>
<keyword evidence="10" id="KW-0234">DNA repair</keyword>
<feature type="binding site" evidence="14">
    <location>
        <position position="377"/>
    </location>
    <ligand>
        <name>Fe cation</name>
        <dbReference type="ChEBI" id="CHEBI:24875"/>
        <note>catalytic</note>
    </ligand>
</feature>
<feature type="region of interest" description="Disordered" evidence="15">
    <location>
        <begin position="1"/>
        <end position="115"/>
    </location>
</feature>
<evidence type="ECO:0000259" key="16">
    <source>
        <dbReference type="PROSITE" id="PS51471"/>
    </source>
</evidence>
<dbReference type="OrthoDB" id="6614653at2759"/>
<comment type="subcellular location">
    <subcellularLocation>
        <location evidence="2">Cytoplasm</location>
    </subcellularLocation>
    <subcellularLocation>
        <location evidence="1">Nucleus</location>
    </subcellularLocation>
</comment>
<evidence type="ECO:0000256" key="8">
    <source>
        <dbReference type="ARBA" id="ARBA00023002"/>
    </source>
</evidence>
<evidence type="ECO:0000256" key="5">
    <source>
        <dbReference type="ARBA" id="ARBA00022723"/>
    </source>
</evidence>
<proteinExistence type="inferred from homology"/>
<dbReference type="InterPro" id="IPR004574">
    <property type="entry name" value="Alkb"/>
</dbReference>
<comment type="similarity">
    <text evidence="3">Belongs to the alkB family.</text>
</comment>
<keyword evidence="5 14" id="KW-0479">Metal-binding</keyword>
<dbReference type="Proteomes" id="UP000187406">
    <property type="component" value="Unassembled WGS sequence"/>
</dbReference>
<keyword evidence="4" id="KW-0963">Cytoplasm</keyword>
<dbReference type="Gene3D" id="2.60.120.590">
    <property type="entry name" value="Alpha-ketoglutarate-dependent dioxygenase AlkB-like"/>
    <property type="match status" value="1"/>
</dbReference>
<dbReference type="PANTHER" id="PTHR16557:SF2">
    <property type="entry name" value="NUCLEIC ACID DIOXYGENASE ALKBH1"/>
    <property type="match status" value="1"/>
</dbReference>
<feature type="compositionally biased region" description="Low complexity" evidence="15">
    <location>
        <begin position="55"/>
        <end position="75"/>
    </location>
</feature>
<evidence type="ECO:0000256" key="13">
    <source>
        <dbReference type="ARBA" id="ARBA00066586"/>
    </source>
</evidence>
<dbReference type="GO" id="GO:0008198">
    <property type="term" value="F:ferrous iron binding"/>
    <property type="evidence" value="ECO:0007669"/>
    <property type="project" value="TreeGrafter"/>
</dbReference>
<dbReference type="GO" id="GO:0005634">
    <property type="term" value="C:nucleus"/>
    <property type="evidence" value="ECO:0007669"/>
    <property type="project" value="UniProtKB-SubCell"/>
</dbReference>
<keyword evidence="9 14" id="KW-0408">Iron</keyword>
<name>A0A1Q3B0S6_CEPFO</name>
<evidence type="ECO:0000256" key="11">
    <source>
        <dbReference type="ARBA" id="ARBA00023242"/>
    </source>
</evidence>
<keyword evidence="6" id="KW-0227">DNA damage</keyword>
<keyword evidence="8" id="KW-0560">Oxidoreductase</keyword>
<dbReference type="FunCoup" id="A0A1Q3B0S6">
    <property type="interactions" value="314"/>
</dbReference>
<dbReference type="InterPro" id="IPR027450">
    <property type="entry name" value="AlkB-like"/>
</dbReference>
<protein>
    <recommendedName>
        <fullName evidence="13">DNA N(6)-methyladenine demethylase</fullName>
        <ecNumber evidence="13">1.14.11.51</ecNumber>
    </recommendedName>
</protein>
<dbReference type="GO" id="GO:0035516">
    <property type="term" value="F:broad specificity oxidative DNA demethylase activity"/>
    <property type="evidence" value="ECO:0007669"/>
    <property type="project" value="TreeGrafter"/>
</dbReference>
<feature type="binding site" evidence="14">
    <location>
        <position position="379"/>
    </location>
    <ligand>
        <name>Fe cation</name>
        <dbReference type="ChEBI" id="CHEBI:24875"/>
        <note>catalytic</note>
    </ligand>
</feature>
<evidence type="ECO:0000256" key="14">
    <source>
        <dbReference type="PIRSR" id="PIRSR604574-2"/>
    </source>
</evidence>
<dbReference type="AlphaFoldDB" id="A0A1Q3B0S6"/>
<organism evidence="17 18">
    <name type="scientific">Cephalotus follicularis</name>
    <name type="common">Albany pitcher plant</name>
    <dbReference type="NCBI Taxonomy" id="3775"/>
    <lineage>
        <taxon>Eukaryota</taxon>
        <taxon>Viridiplantae</taxon>
        <taxon>Streptophyta</taxon>
        <taxon>Embryophyta</taxon>
        <taxon>Tracheophyta</taxon>
        <taxon>Spermatophyta</taxon>
        <taxon>Magnoliopsida</taxon>
        <taxon>eudicotyledons</taxon>
        <taxon>Gunneridae</taxon>
        <taxon>Pentapetalae</taxon>
        <taxon>rosids</taxon>
        <taxon>fabids</taxon>
        <taxon>Oxalidales</taxon>
        <taxon>Cephalotaceae</taxon>
        <taxon>Cephalotus</taxon>
    </lineage>
</organism>
<evidence type="ECO:0000256" key="7">
    <source>
        <dbReference type="ARBA" id="ARBA00022964"/>
    </source>
</evidence>
<dbReference type="PROSITE" id="PS51471">
    <property type="entry name" value="FE2OG_OXY"/>
    <property type="match status" value="1"/>
</dbReference>
<evidence type="ECO:0000256" key="12">
    <source>
        <dbReference type="ARBA" id="ARBA00052047"/>
    </source>
</evidence>
<evidence type="ECO:0000256" key="4">
    <source>
        <dbReference type="ARBA" id="ARBA00022490"/>
    </source>
</evidence>
<keyword evidence="11" id="KW-0539">Nucleus</keyword>
<dbReference type="GO" id="GO:0006281">
    <property type="term" value="P:DNA repair"/>
    <property type="evidence" value="ECO:0007669"/>
    <property type="project" value="UniProtKB-KW"/>
</dbReference>
<dbReference type="SUPFAM" id="SSF51197">
    <property type="entry name" value="Clavaminate synthase-like"/>
    <property type="match status" value="1"/>
</dbReference>
<comment type="cofactor">
    <cofactor evidence="14">
        <name>Fe(2+)</name>
        <dbReference type="ChEBI" id="CHEBI:29033"/>
    </cofactor>
    <text evidence="14">Binds 1 Fe(2+) ion per subunit.</text>
</comment>